<accession>A0A8C1AFI7</accession>
<reference evidence="1" key="2">
    <citation type="submission" date="2025-09" db="UniProtKB">
        <authorList>
            <consortium name="Ensembl"/>
        </authorList>
    </citation>
    <scope>IDENTIFICATION</scope>
</reference>
<reference evidence="1" key="1">
    <citation type="submission" date="2025-08" db="UniProtKB">
        <authorList>
            <consortium name="Ensembl"/>
        </authorList>
    </citation>
    <scope>IDENTIFICATION</scope>
</reference>
<dbReference type="GO" id="GO:0005811">
    <property type="term" value="C:lipid droplet"/>
    <property type="evidence" value="ECO:0007669"/>
    <property type="project" value="TreeGrafter"/>
</dbReference>
<evidence type="ECO:0000313" key="2">
    <source>
        <dbReference type="Proteomes" id="UP001108240"/>
    </source>
</evidence>
<dbReference type="PANTHER" id="PTHR24322">
    <property type="entry name" value="PKSB"/>
    <property type="match status" value="1"/>
</dbReference>
<dbReference type="OMA" id="AHEFAKC"/>
<evidence type="ECO:0000313" key="1">
    <source>
        <dbReference type="Ensembl" id="ENSCCRP00000017371.2"/>
    </source>
</evidence>
<dbReference type="InterPro" id="IPR002347">
    <property type="entry name" value="SDR_fam"/>
</dbReference>
<name>A0A8C1AFI7_CYPCA</name>
<dbReference type="InterPro" id="IPR036291">
    <property type="entry name" value="NAD(P)-bd_dom_sf"/>
</dbReference>
<dbReference type="Proteomes" id="UP001108240">
    <property type="component" value="Unplaced"/>
</dbReference>
<dbReference type="GO" id="GO:0016616">
    <property type="term" value="F:oxidoreductase activity, acting on the CH-OH group of donors, NAD or NADP as acceptor"/>
    <property type="evidence" value="ECO:0007669"/>
    <property type="project" value="TreeGrafter"/>
</dbReference>
<dbReference type="Gene3D" id="3.40.50.720">
    <property type="entry name" value="NAD(P)-binding Rossmann-like Domain"/>
    <property type="match status" value="2"/>
</dbReference>
<dbReference type="SUPFAM" id="SSF51735">
    <property type="entry name" value="NAD(P)-binding Rossmann-fold domains"/>
    <property type="match status" value="1"/>
</dbReference>
<sequence length="241" mass="27240">MATSSRIMHKLILGGLFYFFENAFFRLFIPYCKKYVEGEIVLVTGAANGIEKLIAKELGHHRATLVLWDINSGTGQDSQRIKIHFLEAPANLVDRILRVNVAAHFWTYKAFLPALLQRNHGHLVCVACHGGLFVCKYIFIHKSAAMSFAESIVLELLFPKKEGIKTAIVNTDILPLLRRPSFLPILDQRHVAKQIVDAIYYRRRCIWVLVPSSATKSLSANEMTVSVIHKLLLSITISKNK</sequence>
<dbReference type="Ensembl" id="ENSCCRT00000018929.2">
    <property type="protein sequence ID" value="ENSCCRP00000017371.2"/>
    <property type="gene ID" value="ENSCCRG00000009695.2"/>
</dbReference>
<dbReference type="GeneTree" id="ENSGT00940000169042"/>
<dbReference type="PRINTS" id="PR00081">
    <property type="entry name" value="GDHRDH"/>
</dbReference>
<protein>
    <submittedName>
        <fullName evidence="1">Uncharacterized protein</fullName>
    </submittedName>
</protein>
<proteinExistence type="predicted"/>
<dbReference type="AlphaFoldDB" id="A0A8C1AFI7"/>
<dbReference type="PANTHER" id="PTHR24322:SF734">
    <property type="entry name" value="EPIDERMAL RETINOL DEHYDROGENASE 2"/>
    <property type="match status" value="1"/>
</dbReference>
<organism evidence="1 2">
    <name type="scientific">Cyprinus carpio carpio</name>
    <dbReference type="NCBI Taxonomy" id="630221"/>
    <lineage>
        <taxon>Eukaryota</taxon>
        <taxon>Metazoa</taxon>
        <taxon>Chordata</taxon>
        <taxon>Craniata</taxon>
        <taxon>Vertebrata</taxon>
        <taxon>Euteleostomi</taxon>
        <taxon>Actinopterygii</taxon>
        <taxon>Neopterygii</taxon>
        <taxon>Teleostei</taxon>
        <taxon>Ostariophysi</taxon>
        <taxon>Cypriniformes</taxon>
        <taxon>Cyprinidae</taxon>
        <taxon>Cyprininae</taxon>
        <taxon>Cyprinus</taxon>
    </lineage>
</organism>
<keyword evidence="2" id="KW-1185">Reference proteome</keyword>